<dbReference type="SUPFAM" id="SSF51735">
    <property type="entry name" value="NAD(P)-binding Rossmann-fold domains"/>
    <property type="match status" value="1"/>
</dbReference>
<dbReference type="Pfam" id="PF01408">
    <property type="entry name" value="GFO_IDH_MocA"/>
    <property type="match status" value="1"/>
</dbReference>
<keyword evidence="2" id="KW-0560">Oxidoreductase</keyword>
<dbReference type="Pfam" id="PF22725">
    <property type="entry name" value="GFO_IDH_MocA_C3"/>
    <property type="match status" value="1"/>
</dbReference>
<dbReference type="GO" id="GO:0000166">
    <property type="term" value="F:nucleotide binding"/>
    <property type="evidence" value="ECO:0007669"/>
    <property type="project" value="InterPro"/>
</dbReference>
<dbReference type="SUPFAM" id="SSF55347">
    <property type="entry name" value="Glyceraldehyde-3-phosphate dehydrogenase-like, C-terminal domain"/>
    <property type="match status" value="1"/>
</dbReference>
<dbReference type="OrthoDB" id="256869at2"/>
<evidence type="ECO:0000256" key="1">
    <source>
        <dbReference type="ARBA" id="ARBA00010928"/>
    </source>
</evidence>
<dbReference type="GO" id="GO:0016491">
    <property type="term" value="F:oxidoreductase activity"/>
    <property type="evidence" value="ECO:0007669"/>
    <property type="project" value="UniProtKB-KW"/>
</dbReference>
<proteinExistence type="inferred from homology"/>
<sequence length="336" mass="35401">MTQKPLRFGLIGTGRIGMVHAASIAASPNATLSWVCDPFIDGAKKAAATYGGRVTDSAEEVFASGEVDAVLIASPTATHVDLISAAIDAGIPALCEKPIDLDISRVEALRPRVASSGVPIALGFNRRFDPGFAEARRRVAAGEIGDIEQLSIISRDPSAPPAAYVGVSGGIFRDMTIHDFDMARFFVSDIVEVSATGTRTFDPGAREHGDFDTAVTVLRAASGAIVTITNSRHSAVGYDQRIEAFGAKGMLHVANEGTSLVSVSTAKAVEARPPFQDFFLERYAGAYAAELEEFIRLARGEASSSPTFEDGRAALILADAAQRSAEQRVSVTVDLA</sequence>
<evidence type="ECO:0000259" key="5">
    <source>
        <dbReference type="Pfam" id="PF22725"/>
    </source>
</evidence>
<dbReference type="Proteomes" id="UP000256709">
    <property type="component" value="Unassembled WGS sequence"/>
</dbReference>
<gene>
    <name evidence="6" type="ORF">B7R21_14350</name>
</gene>
<dbReference type="InterPro" id="IPR055170">
    <property type="entry name" value="GFO_IDH_MocA-like_dom"/>
</dbReference>
<dbReference type="EMBL" id="NBXA01000026">
    <property type="protein sequence ID" value="RFA07387.1"/>
    <property type="molecule type" value="Genomic_DNA"/>
</dbReference>
<dbReference type="Gene3D" id="3.30.360.10">
    <property type="entry name" value="Dihydrodipicolinate Reductase, domain 2"/>
    <property type="match status" value="1"/>
</dbReference>
<protein>
    <submittedName>
        <fullName evidence="6">Inositol 2-dehydrogenase</fullName>
    </submittedName>
</protein>
<evidence type="ECO:0000256" key="2">
    <source>
        <dbReference type="ARBA" id="ARBA00023002"/>
    </source>
</evidence>
<dbReference type="InterPro" id="IPR000683">
    <property type="entry name" value="Gfo/Idh/MocA-like_OxRdtase_N"/>
</dbReference>
<evidence type="ECO:0000313" key="7">
    <source>
        <dbReference type="Proteomes" id="UP000256709"/>
    </source>
</evidence>
<feature type="domain" description="Gfo/Idh/MocA-like oxidoreductase N-terminal" evidence="4">
    <location>
        <begin position="6"/>
        <end position="123"/>
    </location>
</feature>
<dbReference type="PANTHER" id="PTHR42840">
    <property type="entry name" value="NAD(P)-BINDING ROSSMANN-FOLD SUPERFAMILY PROTEIN-RELATED"/>
    <property type="match status" value="1"/>
</dbReference>
<dbReference type="GO" id="GO:0005737">
    <property type="term" value="C:cytoplasm"/>
    <property type="evidence" value="ECO:0007669"/>
    <property type="project" value="TreeGrafter"/>
</dbReference>
<reference evidence="6 7" key="1">
    <citation type="submission" date="2017-04" db="EMBL/GenBank/DDBJ databases">
        <title>Comparative genome analysis of Subtercola boreus.</title>
        <authorList>
            <person name="Cho Y.-J."/>
            <person name="Cho A."/>
            <person name="Kim O.-S."/>
            <person name="Lee J.-I."/>
        </authorList>
    </citation>
    <scope>NUCLEOTIDE SEQUENCE [LARGE SCALE GENOMIC DNA]</scope>
    <source>
        <strain evidence="6 7">P27444</strain>
    </source>
</reference>
<feature type="domain" description="GFO/IDH/MocA-like oxidoreductase" evidence="5">
    <location>
        <begin position="132"/>
        <end position="251"/>
    </location>
</feature>
<name>A0A3E0VEV0_9MICO</name>
<dbReference type="Gene3D" id="3.40.50.720">
    <property type="entry name" value="NAD(P)-binding Rossmann-like Domain"/>
    <property type="match status" value="1"/>
</dbReference>
<comment type="caution">
    <text evidence="6">The sequence shown here is derived from an EMBL/GenBank/DDBJ whole genome shotgun (WGS) entry which is preliminary data.</text>
</comment>
<dbReference type="InterPro" id="IPR036291">
    <property type="entry name" value="NAD(P)-bd_dom_sf"/>
</dbReference>
<dbReference type="GO" id="GO:0006740">
    <property type="term" value="P:NADPH regeneration"/>
    <property type="evidence" value="ECO:0007669"/>
    <property type="project" value="TreeGrafter"/>
</dbReference>
<dbReference type="PANTHER" id="PTHR42840:SF3">
    <property type="entry name" value="BINDING ROSSMANN FOLD OXIDOREDUCTASE, PUTATIVE (AFU_ORTHOLOGUE AFUA_2G10240)-RELATED"/>
    <property type="match status" value="1"/>
</dbReference>
<comment type="similarity">
    <text evidence="1">Belongs to the Gfo/Idh/MocA family.</text>
</comment>
<keyword evidence="3" id="KW-0520">NAD</keyword>
<dbReference type="NCBIfam" id="TIGR04380">
    <property type="entry name" value="myo_inos_iolG"/>
    <property type="match status" value="1"/>
</dbReference>
<evidence type="ECO:0000313" key="6">
    <source>
        <dbReference type="EMBL" id="RFA07387.1"/>
    </source>
</evidence>
<evidence type="ECO:0000256" key="3">
    <source>
        <dbReference type="ARBA" id="ARBA00023027"/>
    </source>
</evidence>
<dbReference type="AlphaFoldDB" id="A0A3E0VEV0"/>
<dbReference type="InterPro" id="IPR030827">
    <property type="entry name" value="Myo_inos_IolG"/>
</dbReference>
<dbReference type="RefSeq" id="WP_116283929.1">
    <property type="nucleotide sequence ID" value="NZ_NBXA01000026.1"/>
</dbReference>
<organism evidence="6 7">
    <name type="scientific">Subtercola boreus</name>
    <dbReference type="NCBI Taxonomy" id="120213"/>
    <lineage>
        <taxon>Bacteria</taxon>
        <taxon>Bacillati</taxon>
        <taxon>Actinomycetota</taxon>
        <taxon>Actinomycetes</taxon>
        <taxon>Micrococcales</taxon>
        <taxon>Microbacteriaceae</taxon>
        <taxon>Subtercola</taxon>
    </lineage>
</organism>
<evidence type="ECO:0000259" key="4">
    <source>
        <dbReference type="Pfam" id="PF01408"/>
    </source>
</evidence>
<accession>A0A3E0VEV0</accession>